<feature type="domain" description="UTP25 NTP hydrolase-like" evidence="13">
    <location>
        <begin position="221"/>
        <end position="479"/>
    </location>
</feature>
<feature type="compositionally biased region" description="Acidic residues" evidence="11">
    <location>
        <begin position="45"/>
        <end position="62"/>
    </location>
</feature>
<evidence type="ECO:0000256" key="6">
    <source>
        <dbReference type="ARBA" id="ARBA00022517"/>
    </source>
</evidence>
<dbReference type="InterPro" id="IPR010678">
    <property type="entry name" value="UTP25"/>
</dbReference>
<feature type="compositionally biased region" description="Low complexity" evidence="11">
    <location>
        <begin position="35"/>
        <end position="44"/>
    </location>
</feature>
<keyword evidence="9 10" id="KW-0687">Ribonucleoprotein</keyword>
<evidence type="ECO:0000259" key="13">
    <source>
        <dbReference type="Pfam" id="PF22916"/>
    </source>
</evidence>
<evidence type="ECO:0000259" key="12">
    <source>
        <dbReference type="Pfam" id="PF06862"/>
    </source>
</evidence>
<accession>A0A9P8CH19</accession>
<evidence type="ECO:0000313" key="14">
    <source>
        <dbReference type="EMBL" id="KAG9246285.1"/>
    </source>
</evidence>
<name>A0A9P8CH19_9HELO</name>
<dbReference type="GO" id="GO:0019843">
    <property type="term" value="F:rRNA binding"/>
    <property type="evidence" value="ECO:0007669"/>
    <property type="project" value="TreeGrafter"/>
</dbReference>
<keyword evidence="15" id="KW-1185">Reference proteome</keyword>
<organism evidence="14 15">
    <name type="scientific">Calycina marina</name>
    <dbReference type="NCBI Taxonomy" id="1763456"/>
    <lineage>
        <taxon>Eukaryota</taxon>
        <taxon>Fungi</taxon>
        <taxon>Dikarya</taxon>
        <taxon>Ascomycota</taxon>
        <taxon>Pezizomycotina</taxon>
        <taxon>Leotiomycetes</taxon>
        <taxon>Helotiales</taxon>
        <taxon>Pezizellaceae</taxon>
        <taxon>Calycina</taxon>
    </lineage>
</organism>
<comment type="subcellular location">
    <subcellularLocation>
        <location evidence="2 10">Nucleus</location>
        <location evidence="2 10">Nucleolus</location>
    </subcellularLocation>
</comment>
<dbReference type="Pfam" id="PF06862">
    <property type="entry name" value="Utp25_C"/>
    <property type="match status" value="1"/>
</dbReference>
<feature type="domain" description="UTP25 C-terminal" evidence="12">
    <location>
        <begin position="489"/>
        <end position="679"/>
    </location>
</feature>
<dbReference type="InterPro" id="IPR053939">
    <property type="entry name" value="UTP25_C"/>
</dbReference>
<protein>
    <recommendedName>
        <fullName evidence="5 10">U3 small nucleolar RNA-associated protein 25</fullName>
        <shortName evidence="10">U3 snoRNA-associated protein 25</shortName>
    </recommendedName>
</protein>
<evidence type="ECO:0000256" key="3">
    <source>
        <dbReference type="ARBA" id="ARBA00009223"/>
    </source>
</evidence>
<evidence type="ECO:0000256" key="5">
    <source>
        <dbReference type="ARBA" id="ARBA00015422"/>
    </source>
</evidence>
<feature type="region of interest" description="Disordered" evidence="11">
    <location>
        <begin position="1"/>
        <end position="84"/>
    </location>
</feature>
<feature type="compositionally biased region" description="Polar residues" evidence="11">
    <location>
        <begin position="66"/>
        <end position="80"/>
    </location>
</feature>
<comment type="function">
    <text evidence="1 10">DEAD-box RNA helicase-like protein required for pre-18S rRNA processing, specifically at sites A0, A1, and A2.</text>
</comment>
<evidence type="ECO:0000256" key="8">
    <source>
        <dbReference type="ARBA" id="ARBA00023242"/>
    </source>
</evidence>
<evidence type="ECO:0000256" key="11">
    <source>
        <dbReference type="SAM" id="MobiDB-lite"/>
    </source>
</evidence>
<evidence type="ECO:0000256" key="4">
    <source>
        <dbReference type="ARBA" id="ARBA00011192"/>
    </source>
</evidence>
<dbReference type="GO" id="GO:0000462">
    <property type="term" value="P:maturation of SSU-rRNA from tricistronic rRNA transcript (SSU-rRNA, 5.8S rRNA, LSU-rRNA)"/>
    <property type="evidence" value="ECO:0007669"/>
    <property type="project" value="TreeGrafter"/>
</dbReference>
<dbReference type="OrthoDB" id="10264378at2759"/>
<gene>
    <name evidence="14" type="ORF">BJ878DRAFT_561367</name>
</gene>
<comment type="caution">
    <text evidence="14">The sequence shown here is derived from an EMBL/GenBank/DDBJ whole genome shotgun (WGS) entry which is preliminary data.</text>
</comment>
<evidence type="ECO:0000313" key="15">
    <source>
        <dbReference type="Proteomes" id="UP000887226"/>
    </source>
</evidence>
<keyword evidence="8 10" id="KW-0539">Nucleus</keyword>
<evidence type="ECO:0000256" key="7">
    <source>
        <dbReference type="ARBA" id="ARBA00022552"/>
    </source>
</evidence>
<dbReference type="GO" id="GO:0032040">
    <property type="term" value="C:small-subunit processome"/>
    <property type="evidence" value="ECO:0007669"/>
    <property type="project" value="TreeGrafter"/>
</dbReference>
<comment type="similarity">
    <text evidence="3 10">Belongs to the UTP25 family.</text>
</comment>
<dbReference type="InterPro" id="IPR053940">
    <property type="entry name" value="UTP25_NTPase-like"/>
</dbReference>
<proteinExistence type="inferred from homology"/>
<comment type="subunit">
    <text evidence="4 10">Component of the ribosomal small subunit (SSU) processome composed of at least 40 protein subunits and snoRNA U3.</text>
</comment>
<dbReference type="Proteomes" id="UP000887226">
    <property type="component" value="Unassembled WGS sequence"/>
</dbReference>
<evidence type="ECO:0000256" key="10">
    <source>
        <dbReference type="RuleBase" id="RU365070"/>
    </source>
</evidence>
<dbReference type="EMBL" id="MU253810">
    <property type="protein sequence ID" value="KAG9246285.1"/>
    <property type="molecule type" value="Genomic_DNA"/>
</dbReference>
<keyword evidence="6 10" id="KW-0690">Ribosome biogenesis</keyword>
<dbReference type="PANTHER" id="PTHR12933:SF0">
    <property type="entry name" value="U3 SMALL NUCLEOLAR RNA-ASSOCIATED PROTEIN 25 HOMOLOG"/>
    <property type="match status" value="1"/>
</dbReference>
<dbReference type="GO" id="GO:0034511">
    <property type="term" value="F:U3 snoRNA binding"/>
    <property type="evidence" value="ECO:0007669"/>
    <property type="project" value="InterPro"/>
</dbReference>
<evidence type="ECO:0000256" key="9">
    <source>
        <dbReference type="ARBA" id="ARBA00023274"/>
    </source>
</evidence>
<dbReference type="Pfam" id="PF22916">
    <property type="entry name" value="UTP25_NTPase-like"/>
    <property type="match status" value="1"/>
</dbReference>
<evidence type="ECO:0000256" key="2">
    <source>
        <dbReference type="ARBA" id="ARBA00004604"/>
    </source>
</evidence>
<dbReference type="AlphaFoldDB" id="A0A9P8CH19"/>
<reference evidence="14" key="1">
    <citation type="journal article" date="2021" name="IMA Fungus">
        <title>Genomic characterization of three marine fungi, including Emericellopsis atlantica sp. nov. with signatures of a generalist lifestyle and marine biomass degradation.</title>
        <authorList>
            <person name="Hagestad O.C."/>
            <person name="Hou L."/>
            <person name="Andersen J.H."/>
            <person name="Hansen E.H."/>
            <person name="Altermark B."/>
            <person name="Li C."/>
            <person name="Kuhnert E."/>
            <person name="Cox R.J."/>
            <person name="Crous P.W."/>
            <person name="Spatafora J.W."/>
            <person name="Lail K."/>
            <person name="Amirebrahimi M."/>
            <person name="Lipzen A."/>
            <person name="Pangilinan J."/>
            <person name="Andreopoulos W."/>
            <person name="Hayes R.D."/>
            <person name="Ng V."/>
            <person name="Grigoriev I.V."/>
            <person name="Jackson S.A."/>
            <person name="Sutton T.D.S."/>
            <person name="Dobson A.D.W."/>
            <person name="Rama T."/>
        </authorList>
    </citation>
    <scope>NUCLEOTIDE SEQUENCE</scope>
    <source>
        <strain evidence="14">TRa3180A</strain>
    </source>
</reference>
<sequence length="680" mass="78096">MARGRGRGGPRGGRSRSVYDSARLAQKEAREENGSSESESSSGEEQQDLEEDLSSDADDEEELPSKSSYATLLESLTSGPQAKRRKIIHVQEPMPVIEVTKLSIVSEPVIADSEEDSDDELEDASDPFEVHFADPDENILSKRLEALQLSQWSTQRVVLPNSETGVLSIPGAGETPSGHTFSKVRNSSDLKLHKKLVSIVEEQRPQFDELESTVAPLMFNYQDMLFYERKVSNVESLRRLVCLHAINHIFKTRERVMKNKVRLEKEQDPAPDQGYTRPKVLMLLYSKQSCVKMIKMITSLCKPDQQEKRNIFNDRYMEKEESLPSDKPADFKELFEGKEDNEEPLFGLKWTKRTIKFFSGFYNSDIIFASPLGLRRVVEGRGGKKPQKGDYDFLSSIEVVIVDQTDAHLMQSWEHMEYIFQHLNLQPKDLRDADISRIRPWYLDLKAKYFRQTITLAAFNTPEINSLFFNQSKNWAGKIKVTPTYTGKIECLQLKVKQTFSRLESPSFTDDPDARFTYFTTVIIPTLVRRAKDTTGTIIFIPSSFDFDRLRNYFSASTSLSFGSISEYTPVPDRSRAQSHFLNGRHSVLLYTERAHHFFRFRLRGVKKIVMYGLPENPIFYKEIVGGFLARSVTEGNLEHGRGSVRVMFSKWDRLKFERIVGTERTNRMITDKGDTFDFV</sequence>
<evidence type="ECO:0000256" key="1">
    <source>
        <dbReference type="ARBA" id="ARBA00002883"/>
    </source>
</evidence>
<keyword evidence="7 10" id="KW-0698">rRNA processing</keyword>
<dbReference type="PANTHER" id="PTHR12933">
    <property type="entry name" value="ORF PROTEIN-RELATED"/>
    <property type="match status" value="1"/>
</dbReference>